<dbReference type="GO" id="GO:0003676">
    <property type="term" value="F:nucleic acid binding"/>
    <property type="evidence" value="ECO:0007669"/>
    <property type="project" value="InterPro"/>
</dbReference>
<dbReference type="PANTHER" id="PTHR47074:SF11">
    <property type="entry name" value="REVERSE TRANSCRIPTASE-LIKE PROTEIN"/>
    <property type="match status" value="1"/>
</dbReference>
<dbReference type="EMBL" id="CP093347">
    <property type="protein sequence ID" value="WOH00082.1"/>
    <property type="molecule type" value="Genomic_DNA"/>
</dbReference>
<dbReference type="InterPro" id="IPR044730">
    <property type="entry name" value="RNase_H-like_dom_plant"/>
</dbReference>
<dbReference type="SUPFAM" id="SSF53098">
    <property type="entry name" value="Ribonuclease H-like"/>
    <property type="match status" value="1"/>
</dbReference>
<dbReference type="PANTHER" id="PTHR47074">
    <property type="entry name" value="BNAC02G40300D PROTEIN"/>
    <property type="match status" value="1"/>
</dbReference>
<accession>A0AAF1B153</accession>
<keyword evidence="4" id="KW-1185">Reference proteome</keyword>
<gene>
    <name evidence="3" type="ORF">DCAR_0519438</name>
</gene>
<dbReference type="Gene3D" id="3.30.420.10">
    <property type="entry name" value="Ribonuclease H-like superfamily/Ribonuclease H"/>
    <property type="match status" value="1"/>
</dbReference>
<dbReference type="CDD" id="cd06222">
    <property type="entry name" value="RNase_H_like"/>
    <property type="match status" value="1"/>
</dbReference>
<evidence type="ECO:0000259" key="2">
    <source>
        <dbReference type="Pfam" id="PF13966"/>
    </source>
</evidence>
<name>A0AAF1B153_DAUCS</name>
<reference evidence="3" key="1">
    <citation type="journal article" date="2016" name="Nat. Genet.">
        <title>A high-quality carrot genome assembly provides new insights into carotenoid accumulation and asterid genome evolution.</title>
        <authorList>
            <person name="Iorizzo M."/>
            <person name="Ellison S."/>
            <person name="Senalik D."/>
            <person name="Zeng P."/>
            <person name="Satapoomin P."/>
            <person name="Huang J."/>
            <person name="Bowman M."/>
            <person name="Iovene M."/>
            <person name="Sanseverino W."/>
            <person name="Cavagnaro P."/>
            <person name="Yildiz M."/>
            <person name="Macko-Podgorni A."/>
            <person name="Moranska E."/>
            <person name="Grzebelus E."/>
            <person name="Grzebelus D."/>
            <person name="Ashrafi H."/>
            <person name="Zheng Z."/>
            <person name="Cheng S."/>
            <person name="Spooner D."/>
            <person name="Van Deynze A."/>
            <person name="Simon P."/>
        </authorList>
    </citation>
    <scope>NUCLEOTIDE SEQUENCE</scope>
    <source>
        <tissue evidence="3">Leaf</tissue>
    </source>
</reference>
<dbReference type="InterPro" id="IPR012337">
    <property type="entry name" value="RNaseH-like_sf"/>
</dbReference>
<dbReference type="InterPro" id="IPR036397">
    <property type="entry name" value="RNaseH_sf"/>
</dbReference>
<dbReference type="Pfam" id="PF13456">
    <property type="entry name" value="RVT_3"/>
    <property type="match status" value="1"/>
</dbReference>
<dbReference type="Proteomes" id="UP000077755">
    <property type="component" value="Chromosome 5"/>
</dbReference>
<dbReference type="Pfam" id="PF13966">
    <property type="entry name" value="zf-RVT"/>
    <property type="match status" value="1"/>
</dbReference>
<evidence type="ECO:0000259" key="1">
    <source>
        <dbReference type="Pfam" id="PF13456"/>
    </source>
</evidence>
<evidence type="ECO:0000313" key="4">
    <source>
        <dbReference type="Proteomes" id="UP000077755"/>
    </source>
</evidence>
<organism evidence="3 4">
    <name type="scientific">Daucus carota subsp. sativus</name>
    <name type="common">Carrot</name>
    <dbReference type="NCBI Taxonomy" id="79200"/>
    <lineage>
        <taxon>Eukaryota</taxon>
        <taxon>Viridiplantae</taxon>
        <taxon>Streptophyta</taxon>
        <taxon>Embryophyta</taxon>
        <taxon>Tracheophyta</taxon>
        <taxon>Spermatophyta</taxon>
        <taxon>Magnoliopsida</taxon>
        <taxon>eudicotyledons</taxon>
        <taxon>Gunneridae</taxon>
        <taxon>Pentapetalae</taxon>
        <taxon>asterids</taxon>
        <taxon>campanulids</taxon>
        <taxon>Apiales</taxon>
        <taxon>Apiaceae</taxon>
        <taxon>Apioideae</taxon>
        <taxon>Scandiceae</taxon>
        <taxon>Daucinae</taxon>
        <taxon>Daucus</taxon>
        <taxon>Daucus sect. Daucus</taxon>
    </lineage>
</organism>
<feature type="domain" description="Reverse transcriptase zinc-binding" evidence="2">
    <location>
        <begin position="148"/>
        <end position="238"/>
    </location>
</feature>
<dbReference type="GO" id="GO:0004523">
    <property type="term" value="F:RNA-DNA hybrid ribonuclease activity"/>
    <property type="evidence" value="ECO:0007669"/>
    <property type="project" value="InterPro"/>
</dbReference>
<proteinExistence type="predicted"/>
<reference evidence="3" key="2">
    <citation type="submission" date="2022-03" db="EMBL/GenBank/DDBJ databases">
        <title>Draft title - Genomic analysis of global carrot germplasm unveils the trajectory of domestication and the origin of high carotenoid orange carrot.</title>
        <authorList>
            <person name="Iorizzo M."/>
            <person name="Ellison S."/>
            <person name="Senalik D."/>
            <person name="Macko-Podgorni A."/>
            <person name="Grzebelus D."/>
            <person name="Bostan H."/>
            <person name="Rolling W."/>
            <person name="Curaba J."/>
            <person name="Simon P."/>
        </authorList>
    </citation>
    <scope>NUCLEOTIDE SEQUENCE</scope>
    <source>
        <tissue evidence="3">Leaf</tissue>
    </source>
</reference>
<feature type="domain" description="RNase H type-1" evidence="1">
    <location>
        <begin position="345"/>
        <end position="465"/>
    </location>
</feature>
<protein>
    <recommendedName>
        <fullName evidence="5">RNase H type-1 domain-containing protein</fullName>
    </recommendedName>
</protein>
<dbReference type="InterPro" id="IPR002156">
    <property type="entry name" value="RNaseH_domain"/>
</dbReference>
<evidence type="ECO:0000313" key="3">
    <source>
        <dbReference type="EMBL" id="WOH00082.1"/>
    </source>
</evidence>
<dbReference type="InterPro" id="IPR026960">
    <property type="entry name" value="RVT-Znf"/>
</dbReference>
<evidence type="ECO:0008006" key="5">
    <source>
        <dbReference type="Google" id="ProtNLM"/>
    </source>
</evidence>
<sequence length="493" mass="55979">MAKHVWNFVYSPQSLVSRFYKSKYFQNTHILQAKASPGSSFIWQGIITARNEVLKGYRWILGDGNSINCTQDPWLIGKGDFKVDQTRAYADNNMVVSQLFLQGERKWDAHKVVSIFSNSDANLILSMRIPDLPSMDRLAWAHSTNGKYSVKMGYHLWHNHHVGFGSVVQSKGWTRLWKLDLPHKTKLFLWRFCRNNIPLKSRLSTKGVHIPVDCPMCTSEVEDLRHLFFQCPFALACWSYYGAAYAMSTEDSASGWLLFKLDTCSSEEILLIVTVLWGIWFFRNKKVWENKRVTADIAMSWSAKTISDWKEARDKHAAQVVSKLSVRISPTVKWKKPDYGVYKLNVDAAIKLGEISFSMGLVLRDHSGTLVAGKTICKLMVSSVFEAEATAILEGLQWLINMTVDKVIIESDSFLSVKALQNSQENLLEVGNILSACRSILDSRPEFSVSFVKRQANRVAHVAARIPCSLNCQNIFSTPPSLLLEPLLYDLSY</sequence>
<dbReference type="AlphaFoldDB" id="A0AAF1B153"/>
<dbReference type="InterPro" id="IPR052929">
    <property type="entry name" value="RNase_H-like_EbsB-rel"/>
</dbReference>